<organism evidence="2 3">
    <name type="scientific">Streptococcus oriscaviae</name>
    <dbReference type="NCBI Taxonomy" id="2781599"/>
    <lineage>
        <taxon>Bacteria</taxon>
        <taxon>Bacillati</taxon>
        <taxon>Bacillota</taxon>
        <taxon>Bacilli</taxon>
        <taxon>Lactobacillales</taxon>
        <taxon>Streptococcaceae</taxon>
        <taxon>Streptococcus</taxon>
    </lineage>
</organism>
<dbReference type="EMBL" id="CP073084">
    <property type="protein sequence ID" value="QUE53699.1"/>
    <property type="molecule type" value="Genomic_DNA"/>
</dbReference>
<protein>
    <recommendedName>
        <fullName evidence="4">DUF202 domain-containing protein</fullName>
    </recommendedName>
</protein>
<dbReference type="Proteomes" id="UP000677616">
    <property type="component" value="Chromosome"/>
</dbReference>
<dbReference type="RefSeq" id="WP_212569865.1">
    <property type="nucleotide sequence ID" value="NZ_CP073084.1"/>
</dbReference>
<keyword evidence="1" id="KW-1133">Transmembrane helix</keyword>
<proteinExistence type="predicted"/>
<keyword evidence="1" id="KW-0812">Transmembrane</keyword>
<sequence length="141" mass="16553">MENEHMEDYKEFTLYAKDKEQAHRLVEELFSENSQEKIRGGFWTRLFSFLRLVSIFLWRSLFVLLLTPFFLFTWLKTAISIGLGIALIYAIIGSLYYANTGRAQLDMTTLLWTESRVYTIAGIAIFLALLVTWDSYTKRDE</sequence>
<reference evidence="2 3" key="1">
    <citation type="submission" date="2021-04" db="EMBL/GenBank/DDBJ databases">
        <title>Complete genome sequence of a novel Streptococcus species.</title>
        <authorList>
            <person name="Teng J.L.L."/>
        </authorList>
    </citation>
    <scope>NUCLEOTIDE SEQUENCE [LARGE SCALE GENOMIC DNA]</scope>
    <source>
        <strain evidence="2 3">HKU75</strain>
    </source>
</reference>
<feature type="transmembrane region" description="Helical" evidence="1">
    <location>
        <begin position="117"/>
        <end position="136"/>
    </location>
</feature>
<feature type="transmembrane region" description="Helical" evidence="1">
    <location>
        <begin position="78"/>
        <end position="97"/>
    </location>
</feature>
<accession>A0ABX7YK13</accession>
<keyword evidence="1" id="KW-0472">Membrane</keyword>
<evidence type="ECO:0000313" key="2">
    <source>
        <dbReference type="EMBL" id="QUE53699.1"/>
    </source>
</evidence>
<evidence type="ECO:0000313" key="3">
    <source>
        <dbReference type="Proteomes" id="UP000677616"/>
    </source>
</evidence>
<evidence type="ECO:0008006" key="4">
    <source>
        <dbReference type="Google" id="ProtNLM"/>
    </source>
</evidence>
<feature type="transmembrane region" description="Helical" evidence="1">
    <location>
        <begin position="49"/>
        <end position="71"/>
    </location>
</feature>
<evidence type="ECO:0000256" key="1">
    <source>
        <dbReference type="SAM" id="Phobius"/>
    </source>
</evidence>
<name>A0ABX7YK13_9STRE</name>
<keyword evidence="3" id="KW-1185">Reference proteome</keyword>
<gene>
    <name evidence="2" type="ORF">INT76_07630</name>
</gene>